<dbReference type="Gene3D" id="3.30.560.10">
    <property type="entry name" value="Glucose Oxidase, domain 3"/>
    <property type="match status" value="1"/>
</dbReference>
<evidence type="ECO:0000256" key="17">
    <source>
        <dbReference type="ARBA" id="ARBA00034059"/>
    </source>
</evidence>
<evidence type="ECO:0000256" key="2">
    <source>
        <dbReference type="ARBA" id="ARBA00004613"/>
    </source>
</evidence>
<evidence type="ECO:0000256" key="18">
    <source>
        <dbReference type="PIRSR" id="PIRSR000137-1"/>
    </source>
</evidence>
<evidence type="ECO:0000256" key="10">
    <source>
        <dbReference type="ARBA" id="ARBA00023002"/>
    </source>
</evidence>
<dbReference type="GO" id="GO:0005576">
    <property type="term" value="C:extracellular region"/>
    <property type="evidence" value="ECO:0007669"/>
    <property type="project" value="UniProtKB-SubCell"/>
</dbReference>
<keyword evidence="8 21" id="KW-0732">Signal</keyword>
<dbReference type="PANTHER" id="PTHR11552">
    <property type="entry name" value="GLUCOSE-METHANOL-CHOLINE GMC OXIDOREDUCTASE"/>
    <property type="match status" value="1"/>
</dbReference>
<name>A0A5C3LMX9_9AGAR</name>
<feature type="domain" description="Glucose-methanol-choline oxidoreductase N-terminal" evidence="22">
    <location>
        <begin position="110"/>
        <end position="133"/>
    </location>
</feature>
<evidence type="ECO:0000313" key="24">
    <source>
        <dbReference type="Proteomes" id="UP000308652"/>
    </source>
</evidence>
<feature type="chain" id="PRO_5023027785" description="pyranose dehydrogenase (acceptor)" evidence="21">
    <location>
        <begin position="20"/>
        <end position="629"/>
    </location>
</feature>
<dbReference type="PROSITE" id="PS00623">
    <property type="entry name" value="GMC_OXRED_1"/>
    <property type="match status" value="1"/>
</dbReference>
<evidence type="ECO:0000256" key="6">
    <source>
        <dbReference type="ARBA" id="ARBA00022525"/>
    </source>
</evidence>
<evidence type="ECO:0000256" key="9">
    <source>
        <dbReference type="ARBA" id="ARBA00022827"/>
    </source>
</evidence>
<dbReference type="Gene3D" id="4.10.450.10">
    <property type="entry name" value="Glucose Oxidase, domain 2"/>
    <property type="match status" value="1"/>
</dbReference>
<proteinExistence type="inferred from homology"/>
<protein>
    <recommendedName>
        <fullName evidence="5">pyranose dehydrogenase (acceptor)</fullName>
        <ecNumber evidence="5">1.1.99.29</ecNumber>
    </recommendedName>
</protein>
<evidence type="ECO:0000256" key="19">
    <source>
        <dbReference type="PIRSR" id="PIRSR000137-2"/>
    </source>
</evidence>
<dbReference type="EMBL" id="ML213644">
    <property type="protein sequence ID" value="TFK33633.1"/>
    <property type="molecule type" value="Genomic_DNA"/>
</dbReference>
<comment type="similarity">
    <text evidence="3 20">Belongs to the GMC oxidoreductase family.</text>
</comment>
<dbReference type="AlphaFoldDB" id="A0A5C3LMX9"/>
<dbReference type="Pfam" id="PF05199">
    <property type="entry name" value="GMC_oxred_C"/>
    <property type="match status" value="1"/>
</dbReference>
<evidence type="ECO:0000256" key="8">
    <source>
        <dbReference type="ARBA" id="ARBA00022729"/>
    </source>
</evidence>
<dbReference type="GO" id="GO:0050660">
    <property type="term" value="F:flavin adenine dinucleotide binding"/>
    <property type="evidence" value="ECO:0007669"/>
    <property type="project" value="InterPro"/>
</dbReference>
<dbReference type="SUPFAM" id="SSF54373">
    <property type="entry name" value="FAD-linked reductases, C-terminal domain"/>
    <property type="match status" value="1"/>
</dbReference>
<keyword evidence="9 19" id="KW-0274">FAD</keyword>
<dbReference type="STRING" id="68775.A0A5C3LMX9"/>
<evidence type="ECO:0000256" key="21">
    <source>
        <dbReference type="SAM" id="SignalP"/>
    </source>
</evidence>
<dbReference type="Proteomes" id="UP000308652">
    <property type="component" value="Unassembled WGS sequence"/>
</dbReference>
<evidence type="ECO:0000256" key="15">
    <source>
        <dbReference type="ARBA" id="ARBA00034029"/>
    </source>
</evidence>
<evidence type="ECO:0000256" key="1">
    <source>
        <dbReference type="ARBA" id="ARBA00001974"/>
    </source>
</evidence>
<evidence type="ECO:0000256" key="13">
    <source>
        <dbReference type="ARBA" id="ARBA00033986"/>
    </source>
</evidence>
<feature type="binding site" evidence="19">
    <location>
        <position position="112"/>
    </location>
    <ligand>
        <name>FAD</name>
        <dbReference type="ChEBI" id="CHEBI:57692"/>
    </ligand>
</feature>
<comment type="catalytic activity">
    <reaction evidence="15">
        <text>pyranose + acceptor = pyranos-3-ulose + reduced acceptor.</text>
        <dbReference type="EC" id="1.1.99.29"/>
    </reaction>
</comment>
<evidence type="ECO:0000256" key="7">
    <source>
        <dbReference type="ARBA" id="ARBA00022630"/>
    </source>
</evidence>
<dbReference type="PIRSF" id="PIRSF000137">
    <property type="entry name" value="Alcohol_oxidase"/>
    <property type="match status" value="1"/>
</dbReference>
<evidence type="ECO:0000256" key="20">
    <source>
        <dbReference type="RuleBase" id="RU003968"/>
    </source>
</evidence>
<evidence type="ECO:0000256" key="3">
    <source>
        <dbReference type="ARBA" id="ARBA00010790"/>
    </source>
</evidence>
<keyword evidence="24" id="KW-1185">Reference proteome</keyword>
<comment type="function">
    <text evidence="12">Catalyzes the single-oxidation or sequential double oxidation reaction of carbohydrates primarily at carbon-2 and/or carbon-3 with the concomitant reduction of the flavin. The enzyme exhibits a broad sugar substrate specificity, oxidizing different aldopyranoses to the corresponding C-1, C-2, C-3 or C-1,2, C-2,3 and C-3,4 (di)dehydro sugars with substrate-specific regioselectivity. Accepts only a narrow range of electron acceptors such as substituted benzoquinones and complexed metal ions and reacts extremely slowly with O(2) as acceptor. May play a role in the natural recycling of plant matter by oxidizing all major monosaccharides in lignocellulose and by reducing quinone compounds or reactive radical species generated during lignin depolymerization.</text>
</comment>
<dbReference type="InterPro" id="IPR007867">
    <property type="entry name" value="GMC_OxRtase_C"/>
</dbReference>
<evidence type="ECO:0000256" key="5">
    <source>
        <dbReference type="ARBA" id="ARBA00013177"/>
    </source>
</evidence>
<dbReference type="OrthoDB" id="269227at2759"/>
<keyword evidence="10" id="KW-0560">Oxidoreductase</keyword>
<evidence type="ECO:0000313" key="23">
    <source>
        <dbReference type="EMBL" id="TFK33633.1"/>
    </source>
</evidence>
<comment type="cofactor">
    <cofactor evidence="1 19">
        <name>FAD</name>
        <dbReference type="ChEBI" id="CHEBI:57692"/>
    </cofactor>
</comment>
<dbReference type="InterPro" id="IPR000172">
    <property type="entry name" value="GMC_OxRdtase_N"/>
</dbReference>
<keyword evidence="6" id="KW-0964">Secreted</keyword>
<accession>A0A5C3LMX9</accession>
<comment type="catalytic activity">
    <reaction evidence="14">
        <text>pyranose + acceptor = pyranos-2,3-diulose + reduced acceptor.</text>
        <dbReference type="EC" id="1.1.99.29"/>
    </reaction>
</comment>
<keyword evidence="11" id="KW-0325">Glycoprotein</keyword>
<feature type="active site" description="Proton donor" evidence="18">
    <location>
        <position position="553"/>
    </location>
</feature>
<evidence type="ECO:0000256" key="12">
    <source>
        <dbReference type="ARBA" id="ARBA00024699"/>
    </source>
</evidence>
<sequence>MARWLQILTLVIAQLSSNAYQISTEPLNIANHTFDYVIVGGGTAGLTIANRLTEHPRTTVLVVEAGIDVVDDPRVTDPGNFAGPDVSDLDWSYKTTNQTFGGRSLGISAGKVLGGSSCINGMQWTRGTVSQYDAIEKLGNPGWNFASFQKYMKKAESFHTPTQEQLDLGITYFPSAHGNTGRVVTGFPNPYPCPLCTLWDAFSNATATAVPSISTGDIDQCSGDPRGYARCSYSIIPGPSTGPDAGNNIRSSSVKSYIHSLAPTDRPNLHILTGHTATKIIWDPKSLKKIPTPSAVTFRSGNSSTTFSAIVRKEVIVTAGAIGTPKFLELSGIGNKTLLESLQIPVVVDLPSVGTNMQDQAGVLSEYPAAFQMNTSIIHVPAGGAAVFLTLTDMLGVDGAQKYVTELKATITERANAIVEAGAGVNFAGVEDMLRIQAKQFDEENAPVVESVLLQSTGLQLFGTNTWILLPQYRGTVHIASSDPSVHPTVNPNYLITPQDFSLLVNASMLVRRIANVPSLKSLYSVELLPGSSVESEEDFTKYVHDNYVTVTHEIGTASMLPRAMGGTVDSQLRVYGVQGVRVADASILPIQISAHLSSTIYGIAEKAADLIKAEECQMVPARFFDFYE</sequence>
<feature type="signal peptide" evidence="21">
    <location>
        <begin position="1"/>
        <end position="19"/>
    </location>
</feature>
<comment type="subcellular location">
    <subcellularLocation>
        <location evidence="2">Secreted</location>
    </subcellularLocation>
</comment>
<evidence type="ECO:0000256" key="11">
    <source>
        <dbReference type="ARBA" id="ARBA00023180"/>
    </source>
</evidence>
<feature type="active site" description="Proton acceptor" evidence="18">
    <location>
        <position position="596"/>
    </location>
</feature>
<evidence type="ECO:0000256" key="14">
    <source>
        <dbReference type="ARBA" id="ARBA00034010"/>
    </source>
</evidence>
<comment type="catalytic activity">
    <reaction evidence="17">
        <text>a pyranoside + acceptor = a pyranosid-3,4-diulose + reduced acceptor.</text>
        <dbReference type="EC" id="1.1.99.29"/>
    </reaction>
</comment>
<dbReference type="SUPFAM" id="SSF51905">
    <property type="entry name" value="FAD/NAD(P)-binding domain"/>
    <property type="match status" value="1"/>
</dbReference>
<dbReference type="InterPro" id="IPR012132">
    <property type="entry name" value="GMC_OxRdtase"/>
</dbReference>
<evidence type="ECO:0000256" key="16">
    <source>
        <dbReference type="ARBA" id="ARBA00034050"/>
    </source>
</evidence>
<reference evidence="23 24" key="1">
    <citation type="journal article" date="2019" name="Nat. Ecol. Evol.">
        <title>Megaphylogeny resolves global patterns of mushroom evolution.</title>
        <authorList>
            <person name="Varga T."/>
            <person name="Krizsan K."/>
            <person name="Foldi C."/>
            <person name="Dima B."/>
            <person name="Sanchez-Garcia M."/>
            <person name="Sanchez-Ramirez S."/>
            <person name="Szollosi G.J."/>
            <person name="Szarkandi J.G."/>
            <person name="Papp V."/>
            <person name="Albert L."/>
            <person name="Andreopoulos W."/>
            <person name="Angelini C."/>
            <person name="Antonin V."/>
            <person name="Barry K.W."/>
            <person name="Bougher N.L."/>
            <person name="Buchanan P."/>
            <person name="Buyck B."/>
            <person name="Bense V."/>
            <person name="Catcheside P."/>
            <person name="Chovatia M."/>
            <person name="Cooper J."/>
            <person name="Damon W."/>
            <person name="Desjardin D."/>
            <person name="Finy P."/>
            <person name="Geml J."/>
            <person name="Haridas S."/>
            <person name="Hughes K."/>
            <person name="Justo A."/>
            <person name="Karasinski D."/>
            <person name="Kautmanova I."/>
            <person name="Kiss B."/>
            <person name="Kocsube S."/>
            <person name="Kotiranta H."/>
            <person name="LaButti K.M."/>
            <person name="Lechner B.E."/>
            <person name="Liimatainen K."/>
            <person name="Lipzen A."/>
            <person name="Lukacs Z."/>
            <person name="Mihaltcheva S."/>
            <person name="Morgado L.N."/>
            <person name="Niskanen T."/>
            <person name="Noordeloos M.E."/>
            <person name="Ohm R.A."/>
            <person name="Ortiz-Santana B."/>
            <person name="Ovrebo C."/>
            <person name="Racz N."/>
            <person name="Riley R."/>
            <person name="Savchenko A."/>
            <person name="Shiryaev A."/>
            <person name="Soop K."/>
            <person name="Spirin V."/>
            <person name="Szebenyi C."/>
            <person name="Tomsovsky M."/>
            <person name="Tulloss R.E."/>
            <person name="Uehling J."/>
            <person name="Grigoriev I.V."/>
            <person name="Vagvolgyi C."/>
            <person name="Papp T."/>
            <person name="Martin F.M."/>
            <person name="Miettinen O."/>
            <person name="Hibbett D.S."/>
            <person name="Nagy L.G."/>
        </authorList>
    </citation>
    <scope>NUCLEOTIDE SEQUENCE [LARGE SCALE GENOMIC DNA]</scope>
    <source>
        <strain evidence="23 24">CBS 166.37</strain>
    </source>
</reference>
<dbReference type="EC" id="1.1.99.29" evidence="5"/>
<dbReference type="Pfam" id="PF00732">
    <property type="entry name" value="GMC_oxred_N"/>
    <property type="match status" value="1"/>
</dbReference>
<gene>
    <name evidence="23" type="ORF">BDQ12DRAFT_690833</name>
</gene>
<evidence type="ECO:0000256" key="4">
    <source>
        <dbReference type="ARBA" id="ARBA00011245"/>
    </source>
</evidence>
<dbReference type="GO" id="GO:0033718">
    <property type="term" value="F:pyranose dehydrogenase (acceptor) activity"/>
    <property type="evidence" value="ECO:0007669"/>
    <property type="project" value="UniProtKB-EC"/>
</dbReference>
<dbReference type="PANTHER" id="PTHR11552:SF201">
    <property type="entry name" value="GLUCOSE-METHANOL-CHOLINE OXIDOREDUCTASE N-TERMINAL DOMAIN-CONTAINING PROTEIN"/>
    <property type="match status" value="1"/>
</dbReference>
<keyword evidence="7 20" id="KW-0285">Flavoprotein</keyword>
<comment type="catalytic activity">
    <reaction evidence="13">
        <text>pyranose + acceptor = pyranos-2-ulose + reduced acceptor.</text>
        <dbReference type="EC" id="1.1.99.29"/>
    </reaction>
</comment>
<dbReference type="Gene3D" id="3.50.50.60">
    <property type="entry name" value="FAD/NAD(P)-binding domain"/>
    <property type="match status" value="1"/>
</dbReference>
<dbReference type="InterPro" id="IPR027424">
    <property type="entry name" value="Glucose_Oxidase_domain_2"/>
</dbReference>
<comment type="catalytic activity">
    <reaction evidence="16">
        <text>a pyranoside + acceptor = a pyranosid-3-ulose + reduced acceptor.</text>
        <dbReference type="EC" id="1.1.99.29"/>
    </reaction>
</comment>
<organism evidence="23 24">
    <name type="scientific">Crucibulum laeve</name>
    <dbReference type="NCBI Taxonomy" id="68775"/>
    <lineage>
        <taxon>Eukaryota</taxon>
        <taxon>Fungi</taxon>
        <taxon>Dikarya</taxon>
        <taxon>Basidiomycota</taxon>
        <taxon>Agaricomycotina</taxon>
        <taxon>Agaricomycetes</taxon>
        <taxon>Agaricomycetidae</taxon>
        <taxon>Agaricales</taxon>
        <taxon>Agaricineae</taxon>
        <taxon>Nidulariaceae</taxon>
        <taxon>Crucibulum</taxon>
    </lineage>
</organism>
<dbReference type="InterPro" id="IPR036188">
    <property type="entry name" value="FAD/NAD-bd_sf"/>
</dbReference>
<evidence type="ECO:0000259" key="22">
    <source>
        <dbReference type="PROSITE" id="PS00623"/>
    </source>
</evidence>
<comment type="subunit">
    <text evidence="4">Monomer.</text>
</comment>